<dbReference type="GO" id="GO:0071555">
    <property type="term" value="P:cell wall organization"/>
    <property type="evidence" value="ECO:0007669"/>
    <property type="project" value="UniProtKB-UniRule"/>
</dbReference>
<comment type="similarity">
    <text evidence="2">Belongs to the YkuD family.</text>
</comment>
<protein>
    <recommendedName>
        <fullName evidence="8">L,D-TPase catalytic domain-containing protein</fullName>
    </recommendedName>
</protein>
<keyword evidence="10" id="KW-1185">Reference proteome</keyword>
<feature type="active site" description="Proton donor/acceptor" evidence="7">
    <location>
        <position position="123"/>
    </location>
</feature>
<evidence type="ECO:0000256" key="7">
    <source>
        <dbReference type="PROSITE-ProRule" id="PRU01373"/>
    </source>
</evidence>
<dbReference type="GO" id="GO:0004180">
    <property type="term" value="F:carboxypeptidase activity"/>
    <property type="evidence" value="ECO:0007669"/>
    <property type="project" value="UniProtKB-ARBA"/>
</dbReference>
<evidence type="ECO:0000256" key="6">
    <source>
        <dbReference type="ARBA" id="ARBA00023316"/>
    </source>
</evidence>
<dbReference type="InterPro" id="IPR005490">
    <property type="entry name" value="LD_TPept_cat_dom"/>
</dbReference>
<dbReference type="GO" id="GO:0016740">
    <property type="term" value="F:transferase activity"/>
    <property type="evidence" value="ECO:0007669"/>
    <property type="project" value="UniProtKB-KW"/>
</dbReference>
<name>A0A2A4CPF4_9RHOB</name>
<keyword evidence="6 7" id="KW-0961">Cell wall biogenesis/degradation</keyword>
<sequence>MRLTPRGLWAFGRCLPVELGRGGLSDDKREGDGATPIGRHRILGMLYRADRLPAPQPWAEPIGPQDLWCDASGHPAYNLPVKAPFAASHEALHRSDPLYDIVLITDWNYPQATPGKGSAIFLHQRRRAGYPTAGCLAFRRDHLIWLASRITRGQEFLIPDLACFHRAKNTLRGSGGAKPPARDKA</sequence>
<dbReference type="SUPFAM" id="SSF141523">
    <property type="entry name" value="L,D-transpeptidase catalytic domain-like"/>
    <property type="match status" value="1"/>
</dbReference>
<evidence type="ECO:0000256" key="2">
    <source>
        <dbReference type="ARBA" id="ARBA00005992"/>
    </source>
</evidence>
<evidence type="ECO:0000313" key="9">
    <source>
        <dbReference type="EMBL" id="PCD76357.1"/>
    </source>
</evidence>
<dbReference type="GO" id="GO:0008360">
    <property type="term" value="P:regulation of cell shape"/>
    <property type="evidence" value="ECO:0007669"/>
    <property type="project" value="UniProtKB-UniRule"/>
</dbReference>
<proteinExistence type="inferred from homology"/>
<dbReference type="EMBL" id="NTJD01000006">
    <property type="protein sequence ID" value="PCD76357.1"/>
    <property type="molecule type" value="Genomic_DNA"/>
</dbReference>
<evidence type="ECO:0000256" key="1">
    <source>
        <dbReference type="ARBA" id="ARBA00004752"/>
    </source>
</evidence>
<dbReference type="Proteomes" id="UP000243507">
    <property type="component" value="Unassembled WGS sequence"/>
</dbReference>
<dbReference type="PANTHER" id="PTHR38589">
    <property type="entry name" value="BLR0621 PROTEIN"/>
    <property type="match status" value="1"/>
</dbReference>
<accession>A0A2A4CPF4</accession>
<dbReference type="OrthoDB" id="9804204at2"/>
<evidence type="ECO:0000256" key="3">
    <source>
        <dbReference type="ARBA" id="ARBA00022679"/>
    </source>
</evidence>
<keyword evidence="5 7" id="KW-0573">Peptidoglycan synthesis</keyword>
<dbReference type="AlphaFoldDB" id="A0A2A4CPF4"/>
<organism evidence="9 10">
    <name type="scientific">Pseudothioclava arenosa</name>
    <dbReference type="NCBI Taxonomy" id="1795308"/>
    <lineage>
        <taxon>Bacteria</taxon>
        <taxon>Pseudomonadati</taxon>
        <taxon>Pseudomonadota</taxon>
        <taxon>Alphaproteobacteria</taxon>
        <taxon>Rhodobacterales</taxon>
        <taxon>Paracoccaceae</taxon>
        <taxon>Pseudothioclava</taxon>
    </lineage>
</organism>
<dbReference type="RefSeq" id="WP_096433453.1">
    <property type="nucleotide sequence ID" value="NZ_NTJD01000006.1"/>
</dbReference>
<keyword evidence="4 7" id="KW-0133">Cell shape</keyword>
<gene>
    <name evidence="9" type="ORF">CLN94_09210</name>
</gene>
<dbReference type="Pfam" id="PF03734">
    <property type="entry name" value="YkuD"/>
    <property type="match status" value="1"/>
</dbReference>
<feature type="domain" description="L,D-TPase catalytic" evidence="8">
    <location>
        <begin position="1"/>
        <end position="159"/>
    </location>
</feature>
<dbReference type="PANTHER" id="PTHR38589:SF1">
    <property type="entry name" value="BLR0621 PROTEIN"/>
    <property type="match status" value="1"/>
</dbReference>
<dbReference type="UniPathway" id="UPA00219"/>
<feature type="active site" description="Nucleophile" evidence="7">
    <location>
        <position position="135"/>
    </location>
</feature>
<evidence type="ECO:0000256" key="4">
    <source>
        <dbReference type="ARBA" id="ARBA00022960"/>
    </source>
</evidence>
<dbReference type="PROSITE" id="PS52029">
    <property type="entry name" value="LD_TPASE"/>
    <property type="match status" value="1"/>
</dbReference>
<evidence type="ECO:0000259" key="8">
    <source>
        <dbReference type="PROSITE" id="PS52029"/>
    </source>
</evidence>
<dbReference type="GO" id="GO:0009252">
    <property type="term" value="P:peptidoglycan biosynthetic process"/>
    <property type="evidence" value="ECO:0007669"/>
    <property type="project" value="UniProtKB-UniPathway"/>
</dbReference>
<evidence type="ECO:0000313" key="10">
    <source>
        <dbReference type="Proteomes" id="UP000243507"/>
    </source>
</evidence>
<dbReference type="InterPro" id="IPR038063">
    <property type="entry name" value="Transpep_catalytic_dom"/>
</dbReference>
<reference evidence="9 10" key="1">
    <citation type="submission" date="2017-09" db="EMBL/GenBank/DDBJ databases">
        <title>A multilocus sequence analysis scheme for characterization of bacteria in the genus Thioclava.</title>
        <authorList>
            <person name="Liu Y."/>
            <person name="Shao Z."/>
        </authorList>
    </citation>
    <scope>NUCLEOTIDE SEQUENCE [LARGE SCALE GENOMIC DNA]</scope>
    <source>
        <strain evidence="9 10">CAU 1312</strain>
    </source>
</reference>
<keyword evidence="3" id="KW-0808">Transferase</keyword>
<evidence type="ECO:0000256" key="5">
    <source>
        <dbReference type="ARBA" id="ARBA00022984"/>
    </source>
</evidence>
<comment type="pathway">
    <text evidence="1 7">Cell wall biogenesis; peptidoglycan biosynthesis.</text>
</comment>
<comment type="caution">
    <text evidence="9">The sequence shown here is derived from an EMBL/GenBank/DDBJ whole genome shotgun (WGS) entry which is preliminary data.</text>
</comment>